<gene>
    <name evidence="2" type="ORF">M8C21_023188</name>
</gene>
<evidence type="ECO:0000256" key="1">
    <source>
        <dbReference type="SAM" id="MobiDB-lite"/>
    </source>
</evidence>
<dbReference type="AlphaFoldDB" id="A0AAD5CSD9"/>
<organism evidence="2 3">
    <name type="scientific">Ambrosia artemisiifolia</name>
    <name type="common">Common ragweed</name>
    <dbReference type="NCBI Taxonomy" id="4212"/>
    <lineage>
        <taxon>Eukaryota</taxon>
        <taxon>Viridiplantae</taxon>
        <taxon>Streptophyta</taxon>
        <taxon>Embryophyta</taxon>
        <taxon>Tracheophyta</taxon>
        <taxon>Spermatophyta</taxon>
        <taxon>Magnoliopsida</taxon>
        <taxon>eudicotyledons</taxon>
        <taxon>Gunneridae</taxon>
        <taxon>Pentapetalae</taxon>
        <taxon>asterids</taxon>
        <taxon>campanulids</taxon>
        <taxon>Asterales</taxon>
        <taxon>Asteraceae</taxon>
        <taxon>Asteroideae</taxon>
        <taxon>Heliantheae alliance</taxon>
        <taxon>Heliantheae</taxon>
        <taxon>Ambrosia</taxon>
    </lineage>
</organism>
<feature type="region of interest" description="Disordered" evidence="1">
    <location>
        <begin position="15"/>
        <end position="50"/>
    </location>
</feature>
<dbReference type="Proteomes" id="UP001206925">
    <property type="component" value="Unassembled WGS sequence"/>
</dbReference>
<comment type="caution">
    <text evidence="2">The sequence shown here is derived from an EMBL/GenBank/DDBJ whole genome shotgun (WGS) entry which is preliminary data.</text>
</comment>
<reference evidence="2" key="1">
    <citation type="submission" date="2022-06" db="EMBL/GenBank/DDBJ databases">
        <title>Uncovering the hologenomic basis of an extraordinary plant invasion.</title>
        <authorList>
            <person name="Bieker V.C."/>
            <person name="Martin M.D."/>
            <person name="Gilbert T."/>
            <person name="Hodgins K."/>
            <person name="Battlay P."/>
            <person name="Petersen B."/>
            <person name="Wilson J."/>
        </authorList>
    </citation>
    <scope>NUCLEOTIDE SEQUENCE</scope>
    <source>
        <strain evidence="2">AA19_3_7</strain>
        <tissue evidence="2">Leaf</tissue>
    </source>
</reference>
<proteinExistence type="predicted"/>
<name>A0AAD5CSD9_AMBAR</name>
<dbReference type="EMBL" id="JAMZMK010007179">
    <property type="protein sequence ID" value="KAI7745656.1"/>
    <property type="molecule type" value="Genomic_DNA"/>
</dbReference>
<sequence length="223" mass="24974">MENYQFRFPITTTTSYTNDPFKNSERRGSGVVEEPFKNSEKQDPNNMNPDPVAAQLAAIASPMESLQHVLQSSCIRLNERNPLVVPTNLKTWVLPERRGSLKMDFEGRKVLSCGEKYDPAHRCKTGTFKLLKTSDNQEVPFGTKEEASGVQEELAEISLHVTFSKSHMSTMKLQGMLGTTEVLILVDSRSTLNFISDSLVRQLKIATKFMTQFGVQIGNGDII</sequence>
<feature type="non-terminal residue" evidence="2">
    <location>
        <position position="1"/>
    </location>
</feature>
<protein>
    <submittedName>
        <fullName evidence="2">Uncharacterized protein</fullName>
    </submittedName>
</protein>
<accession>A0AAD5CSD9</accession>
<evidence type="ECO:0000313" key="2">
    <source>
        <dbReference type="EMBL" id="KAI7745656.1"/>
    </source>
</evidence>
<keyword evidence="3" id="KW-1185">Reference proteome</keyword>
<feature type="compositionally biased region" description="Basic and acidic residues" evidence="1">
    <location>
        <begin position="22"/>
        <end position="43"/>
    </location>
</feature>
<evidence type="ECO:0000313" key="3">
    <source>
        <dbReference type="Proteomes" id="UP001206925"/>
    </source>
</evidence>